<name>A0A6N2LWP3_SALVM</name>
<gene>
    <name evidence="1" type="ORF">SVIM_LOCUS289031</name>
</gene>
<dbReference type="EMBL" id="CAADRP010001630">
    <property type="protein sequence ID" value="VFU45862.1"/>
    <property type="molecule type" value="Genomic_DNA"/>
</dbReference>
<dbReference type="AlphaFoldDB" id="A0A6N2LWP3"/>
<reference evidence="1" key="1">
    <citation type="submission" date="2019-03" db="EMBL/GenBank/DDBJ databases">
        <authorList>
            <person name="Mank J."/>
            <person name="Almeida P."/>
        </authorList>
    </citation>
    <scope>NUCLEOTIDE SEQUENCE</scope>
    <source>
        <strain evidence="1">78183</strain>
    </source>
</reference>
<proteinExistence type="predicted"/>
<sequence>MGIFYGGIEDFDPHVSNRGYWNCVCRCVAQMSTMFVEQGMLMNTTIGSSPFLLLSTFDVISVICWPGFSYSSNTGDLPGLIRTYLIEADTIFPCYVVPF</sequence>
<evidence type="ECO:0000313" key="1">
    <source>
        <dbReference type="EMBL" id="VFU45862.1"/>
    </source>
</evidence>
<organism evidence="1">
    <name type="scientific">Salix viminalis</name>
    <name type="common">Common osier</name>
    <name type="synonym">Basket willow</name>
    <dbReference type="NCBI Taxonomy" id="40686"/>
    <lineage>
        <taxon>Eukaryota</taxon>
        <taxon>Viridiplantae</taxon>
        <taxon>Streptophyta</taxon>
        <taxon>Embryophyta</taxon>
        <taxon>Tracheophyta</taxon>
        <taxon>Spermatophyta</taxon>
        <taxon>Magnoliopsida</taxon>
        <taxon>eudicotyledons</taxon>
        <taxon>Gunneridae</taxon>
        <taxon>Pentapetalae</taxon>
        <taxon>rosids</taxon>
        <taxon>fabids</taxon>
        <taxon>Malpighiales</taxon>
        <taxon>Salicaceae</taxon>
        <taxon>Saliceae</taxon>
        <taxon>Salix</taxon>
    </lineage>
</organism>
<accession>A0A6N2LWP3</accession>
<protein>
    <submittedName>
        <fullName evidence="1">Uncharacterized protein</fullName>
    </submittedName>
</protein>